<reference evidence="5" key="1">
    <citation type="submission" date="2022-11" db="EMBL/GenBank/DDBJ databases">
        <title>The characterization of three novel Bacteroidetes species and genomic analysis of their roles in tidal elemental geochemical cycles.</title>
        <authorList>
            <person name="Ma K.-J."/>
        </authorList>
    </citation>
    <scope>NUCLEOTIDE SEQUENCE</scope>
    <source>
        <strain evidence="5">M415</strain>
    </source>
</reference>
<dbReference type="Proteomes" id="UP001207116">
    <property type="component" value="Unassembled WGS sequence"/>
</dbReference>
<dbReference type="Gene3D" id="3.20.20.140">
    <property type="entry name" value="Metal-dependent hydrolases"/>
    <property type="match status" value="1"/>
</dbReference>
<dbReference type="EMBL" id="JAPFQP010000003">
    <property type="protein sequence ID" value="MCX2719839.1"/>
    <property type="molecule type" value="Genomic_DNA"/>
</dbReference>
<dbReference type="AlphaFoldDB" id="A0AAE3MLV5"/>
<dbReference type="InterPro" id="IPR016667">
    <property type="entry name" value="Caps_polysacc_synth_CpsB/CapC"/>
</dbReference>
<evidence type="ECO:0000313" key="6">
    <source>
        <dbReference type="Proteomes" id="UP001207116"/>
    </source>
</evidence>
<dbReference type="PIRSF" id="PIRSF016557">
    <property type="entry name" value="Caps_synth_CpsB"/>
    <property type="match status" value="1"/>
</dbReference>
<comment type="catalytic activity">
    <reaction evidence="4">
        <text>O-phospho-L-tyrosyl-[protein] + H2O = L-tyrosyl-[protein] + phosphate</text>
        <dbReference type="Rhea" id="RHEA:10684"/>
        <dbReference type="Rhea" id="RHEA-COMP:10136"/>
        <dbReference type="Rhea" id="RHEA-COMP:20101"/>
        <dbReference type="ChEBI" id="CHEBI:15377"/>
        <dbReference type="ChEBI" id="CHEBI:43474"/>
        <dbReference type="ChEBI" id="CHEBI:46858"/>
        <dbReference type="ChEBI" id="CHEBI:61978"/>
        <dbReference type="EC" id="3.1.3.48"/>
    </reaction>
</comment>
<keyword evidence="6" id="KW-1185">Reference proteome</keyword>
<dbReference type="SUPFAM" id="SSF89550">
    <property type="entry name" value="PHP domain-like"/>
    <property type="match status" value="1"/>
</dbReference>
<name>A0AAE3MLV5_9FLAO</name>
<dbReference type="GO" id="GO:0004725">
    <property type="term" value="F:protein tyrosine phosphatase activity"/>
    <property type="evidence" value="ECO:0007669"/>
    <property type="project" value="UniProtKB-EC"/>
</dbReference>
<evidence type="ECO:0000256" key="2">
    <source>
        <dbReference type="ARBA" id="ARBA00013064"/>
    </source>
</evidence>
<protein>
    <recommendedName>
        <fullName evidence="2">protein-tyrosine-phosphatase</fullName>
        <ecNumber evidence="2">3.1.3.48</ecNumber>
    </recommendedName>
</protein>
<dbReference type="EC" id="3.1.3.48" evidence="2"/>
<proteinExistence type="inferred from homology"/>
<evidence type="ECO:0000256" key="1">
    <source>
        <dbReference type="ARBA" id="ARBA00005750"/>
    </source>
</evidence>
<dbReference type="RefSeq" id="WP_266012993.1">
    <property type="nucleotide sequence ID" value="NZ_JAPFQP010000003.1"/>
</dbReference>
<organism evidence="5 6">
    <name type="scientific">Lentiprolixibacter aurantiacus</name>
    <dbReference type="NCBI Taxonomy" id="2993939"/>
    <lineage>
        <taxon>Bacteria</taxon>
        <taxon>Pseudomonadati</taxon>
        <taxon>Bacteroidota</taxon>
        <taxon>Flavobacteriia</taxon>
        <taxon>Flavobacteriales</taxon>
        <taxon>Flavobacteriaceae</taxon>
        <taxon>Lentiprolixibacter</taxon>
    </lineage>
</organism>
<comment type="caution">
    <text evidence="5">The sequence shown here is derived from an EMBL/GenBank/DDBJ whole genome shotgun (WGS) entry which is preliminary data.</text>
</comment>
<dbReference type="PANTHER" id="PTHR39181">
    <property type="entry name" value="TYROSINE-PROTEIN PHOSPHATASE YWQE"/>
    <property type="match status" value="1"/>
</dbReference>
<keyword evidence="3" id="KW-0378">Hydrolase</keyword>
<accession>A0AAE3MLV5</accession>
<comment type="similarity">
    <text evidence="1">Belongs to the metallo-dependent hydrolases superfamily. CpsB/CapC family.</text>
</comment>
<evidence type="ECO:0000256" key="3">
    <source>
        <dbReference type="ARBA" id="ARBA00022801"/>
    </source>
</evidence>
<sequence length="246" mass="28334">MWEIFHKKRYLADYLGGFVDMHNHILPGIDDGAKTVEDSLKLIRGFQELGINRFIATPHIMQDYYPNTPATIKSSRNLLANQLLANKMIDVVLEAAAEHMLDSNFENLLKEGEVMPVRNKYLLVEMSFYQETRNVETDLAAVFDAGYIPIMAHPERYSYLHTDLKNYEVYKRNGVLFQVNLLSLAGQYGKRIQEKAKELAEAGYVDFLGSDVHHVQQLDVIKETKLSREELSLYLPLLEQTIANFY</sequence>
<dbReference type="PANTHER" id="PTHR39181:SF1">
    <property type="entry name" value="TYROSINE-PROTEIN PHOSPHATASE YWQE"/>
    <property type="match status" value="1"/>
</dbReference>
<gene>
    <name evidence="5" type="ORF">OO016_09515</name>
</gene>
<dbReference type="Pfam" id="PF19567">
    <property type="entry name" value="CpsB_CapC"/>
    <property type="match status" value="1"/>
</dbReference>
<dbReference type="GO" id="GO:0030145">
    <property type="term" value="F:manganese ion binding"/>
    <property type="evidence" value="ECO:0007669"/>
    <property type="project" value="InterPro"/>
</dbReference>
<evidence type="ECO:0000313" key="5">
    <source>
        <dbReference type="EMBL" id="MCX2719839.1"/>
    </source>
</evidence>
<dbReference type="InterPro" id="IPR016195">
    <property type="entry name" value="Pol/histidinol_Pase-like"/>
</dbReference>
<evidence type="ECO:0000256" key="4">
    <source>
        <dbReference type="ARBA" id="ARBA00051722"/>
    </source>
</evidence>